<dbReference type="EMBL" id="JAVDSW010000001">
    <property type="protein sequence ID" value="MDR6701606.1"/>
    <property type="molecule type" value="Genomic_DNA"/>
</dbReference>
<dbReference type="RefSeq" id="WP_209689086.1">
    <property type="nucleotide sequence ID" value="NZ_JAGIPM010000001.1"/>
</dbReference>
<evidence type="ECO:0000313" key="2">
    <source>
        <dbReference type="Proteomes" id="UP001265315"/>
    </source>
</evidence>
<sequence>MDEALARQRLRYLQLKAKAGTAAPSEPEKPTQAMDALSSVGSGLVRGTPKLMDFATGLTGEALNQAQRVVGRDAAPLGDTYKSATVFNDLVSKALGPEYEPEYATGDVAKFVAEIASPGGVARVLKNGVGAARGMAGSLDDYVRDPEALKQVYTAWKNGLRNVKLDGADVYENMVKPAIDNIGEDLQYATAAGKEKAAEILSLGDRKTMADLYAYRRSLGNVNDNAVTQPIRQATKAFMENRVGTEGLDAYRRASTFEDVNHALRNMGNEGTKATRTKINNLDETGMSAAEKAAKNAAGRGSVGESVLRAVERGAGAIPSAIVAGPLAPVVYGAGRLAGAGADSLAAGRIRALQEVLLNNRAVPSAGERAGAALRDALMKVRR</sequence>
<evidence type="ECO:0000313" key="1">
    <source>
        <dbReference type="EMBL" id="MDR6701606.1"/>
    </source>
</evidence>
<reference evidence="1" key="1">
    <citation type="submission" date="2023-07" db="EMBL/GenBank/DDBJ databases">
        <title>Sorghum-associated microbial communities from plants grown in Nebraska, USA.</title>
        <authorList>
            <person name="Schachtman D."/>
        </authorList>
    </citation>
    <scope>NUCLEOTIDE SEQUENCE</scope>
    <source>
        <strain evidence="1">1457</strain>
    </source>
</reference>
<accession>A0AAW8LQI4</accession>
<proteinExistence type="predicted"/>
<dbReference type="AlphaFoldDB" id="A0AAW8LQI4"/>
<comment type="caution">
    <text evidence="1">The sequence shown here is derived from an EMBL/GenBank/DDBJ whole genome shotgun (WGS) entry which is preliminary data.</text>
</comment>
<protein>
    <submittedName>
        <fullName evidence="1">Uncharacterized protein</fullName>
    </submittedName>
</protein>
<dbReference type="Proteomes" id="UP001265315">
    <property type="component" value="Unassembled WGS sequence"/>
</dbReference>
<gene>
    <name evidence="1" type="ORF">J2W61_001434</name>
</gene>
<name>A0AAW8LQI4_AGRTU</name>
<organism evidence="1 2">
    <name type="scientific">Agrobacterium tumefaciens</name>
    <dbReference type="NCBI Taxonomy" id="358"/>
    <lineage>
        <taxon>Bacteria</taxon>
        <taxon>Pseudomonadati</taxon>
        <taxon>Pseudomonadota</taxon>
        <taxon>Alphaproteobacteria</taxon>
        <taxon>Hyphomicrobiales</taxon>
        <taxon>Rhizobiaceae</taxon>
        <taxon>Rhizobium/Agrobacterium group</taxon>
        <taxon>Agrobacterium</taxon>
        <taxon>Agrobacterium tumefaciens complex</taxon>
    </lineage>
</organism>